<dbReference type="InterPro" id="IPR010982">
    <property type="entry name" value="Lambda_DNA-bd_dom_sf"/>
</dbReference>
<organism evidence="2 3">
    <name type="scientific">Mycolicibacterium wolinskyi</name>
    <dbReference type="NCBI Taxonomy" id="59750"/>
    <lineage>
        <taxon>Bacteria</taxon>
        <taxon>Bacillati</taxon>
        <taxon>Actinomycetota</taxon>
        <taxon>Actinomycetes</taxon>
        <taxon>Mycobacteriales</taxon>
        <taxon>Mycobacteriaceae</taxon>
        <taxon>Mycolicibacterium</taxon>
    </lineage>
</organism>
<name>A0A1X2FC34_9MYCO</name>
<dbReference type="EMBL" id="LQQA01000012">
    <property type="protein sequence ID" value="ORX15996.1"/>
    <property type="molecule type" value="Genomic_DNA"/>
</dbReference>
<evidence type="ECO:0008006" key="4">
    <source>
        <dbReference type="Google" id="ProtNLM"/>
    </source>
</evidence>
<evidence type="ECO:0000256" key="1">
    <source>
        <dbReference type="SAM" id="MobiDB-lite"/>
    </source>
</evidence>
<sequence>MWIMSWEKLAVELRSRRRALNLTQAEVHERGGPAVETLRKLENNRYGRLSQRMRAALEIALQWEPGSIDETLRGGRPTEATNARTVEPTSTNAEGPPAASGDRFALARQVLAMKSTFSKHRDQIEPGARADLINEVTRSAREAEQAIIALLPWLDDSERGEAISLLAELRAEV</sequence>
<reference evidence="2 3" key="1">
    <citation type="submission" date="2016-01" db="EMBL/GenBank/DDBJ databases">
        <title>The new phylogeny of the genus Mycobacterium.</title>
        <authorList>
            <person name="Tarcisio F."/>
            <person name="Conor M."/>
            <person name="Antonella G."/>
            <person name="Elisabetta G."/>
            <person name="Giulia F.S."/>
            <person name="Sara T."/>
            <person name="Anna F."/>
            <person name="Clotilde B."/>
            <person name="Roberto B."/>
            <person name="Veronica D.S."/>
            <person name="Fabio R."/>
            <person name="Monica P."/>
            <person name="Olivier J."/>
            <person name="Enrico T."/>
            <person name="Nicola S."/>
        </authorList>
    </citation>
    <scope>NUCLEOTIDE SEQUENCE [LARGE SCALE GENOMIC DNA]</scope>
    <source>
        <strain evidence="2 3">ATCC 700010</strain>
    </source>
</reference>
<evidence type="ECO:0000313" key="3">
    <source>
        <dbReference type="Proteomes" id="UP000193964"/>
    </source>
</evidence>
<dbReference type="SUPFAM" id="SSF47413">
    <property type="entry name" value="lambda repressor-like DNA-binding domains"/>
    <property type="match status" value="1"/>
</dbReference>
<evidence type="ECO:0000313" key="2">
    <source>
        <dbReference type="EMBL" id="ORX15996.1"/>
    </source>
</evidence>
<comment type="caution">
    <text evidence="2">The sequence shown here is derived from an EMBL/GenBank/DDBJ whole genome shotgun (WGS) entry which is preliminary data.</text>
</comment>
<dbReference type="Proteomes" id="UP000193964">
    <property type="component" value="Unassembled WGS sequence"/>
</dbReference>
<gene>
    <name evidence="2" type="ORF">AWC31_01100</name>
</gene>
<accession>A0A1X2FC34</accession>
<feature type="region of interest" description="Disordered" evidence="1">
    <location>
        <begin position="71"/>
        <end position="100"/>
    </location>
</feature>
<dbReference type="AlphaFoldDB" id="A0A1X2FC34"/>
<proteinExistence type="predicted"/>
<feature type="compositionally biased region" description="Polar residues" evidence="1">
    <location>
        <begin position="79"/>
        <end position="93"/>
    </location>
</feature>
<dbReference type="GO" id="GO:0003677">
    <property type="term" value="F:DNA binding"/>
    <property type="evidence" value="ECO:0007669"/>
    <property type="project" value="InterPro"/>
</dbReference>
<protein>
    <recommendedName>
        <fullName evidence="4">HTH cro/C1-type domain-containing protein</fullName>
    </recommendedName>
</protein>